<evidence type="ECO:0000256" key="6">
    <source>
        <dbReference type="ARBA" id="ARBA00022581"/>
    </source>
</evidence>
<dbReference type="PRINTS" id="PR00349">
    <property type="entry name" value="VIRIONINFFCT"/>
</dbReference>
<dbReference type="GO" id="GO:0044423">
    <property type="term" value="C:virion component"/>
    <property type="evidence" value="ECO:0007669"/>
    <property type="project" value="UniProtKB-KW"/>
</dbReference>
<dbReference type="Proteomes" id="UP000260068">
    <property type="component" value="Genome"/>
</dbReference>
<protein>
    <recommendedName>
        <fullName evidence="13">Virion infectivity factor</fullName>
    </recommendedName>
</protein>
<evidence type="ECO:0000256" key="13">
    <source>
        <dbReference type="RuleBase" id="RU003341"/>
    </source>
</evidence>
<accession>Q699W6</accession>
<keyword evidence="8" id="KW-0832">Ubl conjugation</keyword>
<dbReference type="GO" id="GO:0019058">
    <property type="term" value="P:viral life cycle"/>
    <property type="evidence" value="ECO:0007669"/>
    <property type="project" value="InterPro"/>
</dbReference>
<dbReference type="GO" id="GO:0020002">
    <property type="term" value="C:host cell plasma membrane"/>
    <property type="evidence" value="ECO:0007669"/>
    <property type="project" value="UniProtKB-SubCell"/>
</dbReference>
<evidence type="ECO:0000313" key="15">
    <source>
        <dbReference type="Proteomes" id="UP000260068"/>
    </source>
</evidence>
<name>Q699W6_SIV</name>
<dbReference type="Pfam" id="PF00559">
    <property type="entry name" value="Vif"/>
    <property type="match status" value="1"/>
</dbReference>
<organism evidence="14 15">
    <name type="scientific">Simian immunodeficiency virus</name>
    <name type="common">SIV</name>
    <dbReference type="NCBI Taxonomy" id="11723"/>
    <lineage>
        <taxon>Viruses</taxon>
        <taxon>Riboviria</taxon>
        <taxon>Pararnavirae</taxon>
        <taxon>Artverviricota</taxon>
        <taxon>Revtraviricetes</taxon>
        <taxon>Ortervirales</taxon>
        <taxon>Retroviridae</taxon>
        <taxon>Orthoretrovirinae</taxon>
        <taxon>Lentivirus</taxon>
        <taxon>Lentivirus simimdef</taxon>
    </lineage>
</organism>
<evidence type="ECO:0000256" key="7">
    <source>
        <dbReference type="ARBA" id="ARBA00022786"/>
    </source>
</evidence>
<evidence type="ECO:0000256" key="4">
    <source>
        <dbReference type="ARBA" id="ARBA00022511"/>
    </source>
</evidence>
<organismHost>
    <name type="scientific">Cercopithecidae</name>
    <name type="common">Old World monkeys</name>
    <dbReference type="NCBI Taxonomy" id="9527"/>
</organismHost>
<evidence type="ECO:0000313" key="14">
    <source>
        <dbReference type="EMBL" id="AAT68796.1"/>
    </source>
</evidence>
<proteinExistence type="inferred from homology"/>
<comment type="similarity">
    <text evidence="3 13">Belongs to the primate lentivirus group Vif protein family.</text>
</comment>
<evidence type="ECO:0000256" key="12">
    <source>
        <dbReference type="ARBA" id="ARBA00023200"/>
    </source>
</evidence>
<keyword evidence="4" id="KW-1032">Host cell membrane</keyword>
<keyword evidence="9" id="KW-0946">Virion</keyword>
<evidence type="ECO:0000256" key="10">
    <source>
        <dbReference type="ARBA" id="ARBA00022870"/>
    </source>
</evidence>
<keyword evidence="10" id="KW-1043">Host membrane</keyword>
<keyword evidence="7" id="KW-0833">Ubl conjugation pathway</keyword>
<keyword evidence="5" id="KW-0597">Phosphoprotein</keyword>
<organismHost>
    <name type="scientific">Pan troglodytes</name>
    <name type="common">Chimpanzee</name>
    <dbReference type="NCBI Taxonomy" id="9598"/>
</organismHost>
<evidence type="ECO:0000256" key="9">
    <source>
        <dbReference type="ARBA" id="ARBA00022844"/>
    </source>
</evidence>
<evidence type="ECO:0000256" key="11">
    <source>
        <dbReference type="ARBA" id="ARBA00023136"/>
    </source>
</evidence>
<evidence type="ECO:0000256" key="8">
    <source>
        <dbReference type="ARBA" id="ARBA00022843"/>
    </source>
</evidence>
<dbReference type="GO" id="GO:0030430">
    <property type="term" value="C:host cell cytoplasm"/>
    <property type="evidence" value="ECO:0007669"/>
    <property type="project" value="UniProtKB-SubCell"/>
</dbReference>
<evidence type="ECO:0000256" key="1">
    <source>
        <dbReference type="ARBA" id="ARBA00004328"/>
    </source>
</evidence>
<comment type="subcellular location">
    <subcellularLocation>
        <location evidence="2 13">Host cell membrane</location>
        <topology evidence="2 13">Peripheral membrane protein</topology>
        <orientation evidence="2 13">Cytoplasmic side</orientation>
    </subcellularLocation>
    <subcellularLocation>
        <location evidence="13">Host cytoplasm</location>
    </subcellularLocation>
    <subcellularLocation>
        <location evidence="1 13">Virion</location>
    </subcellularLocation>
    <text evidence="13">In the cytoplasm, seems to colocalize with intermediate filament vimentin. A fraction is associated with the cytoplasmic side of cellular membranes, presumably via the interaction with Pr55Gag precursor.</text>
</comment>
<keyword evidence="6" id="KW-0945">Host-virus interaction</keyword>
<dbReference type="EMBL" id="AY523865">
    <property type="protein sequence ID" value="AAT68796.1"/>
    <property type="molecule type" value="Genomic_RNA"/>
</dbReference>
<reference evidence="14 15" key="1">
    <citation type="journal article" date="2004" name="J. Virol.">
        <title>New simian immunodeficiency virus infecting De Brazza's monkeys (Cercopithecus neglectus): evidence for a cercopithecus monkey virus clade.</title>
        <authorList>
            <person name="Bibollet-Ruche F."/>
            <person name="Bailes E."/>
            <person name="Gao F."/>
            <person name="Pourrut X."/>
            <person name="Barlow K.L."/>
            <person name="Clewley J.P."/>
            <person name="Mwenda J.M."/>
            <person name="Langat D.K."/>
            <person name="Chege G.K."/>
            <person name="McClure H.M."/>
            <person name="Mpoudi-Ngole E."/>
            <person name="Delaporte E."/>
            <person name="Peeters M."/>
            <person name="Shaw G.M."/>
            <person name="Sharp P.M."/>
            <person name="Hahn B.H."/>
        </authorList>
    </citation>
    <scope>NUCLEOTIDE SEQUENCE [LARGE SCALE GENOMIC DNA]</scope>
    <source>
        <strain evidence="14 15">SIVdebCM40</strain>
    </source>
</reference>
<keyword evidence="12" id="KW-1035">Host cytoplasm</keyword>
<evidence type="ECO:0000256" key="3">
    <source>
        <dbReference type="ARBA" id="ARBA00006372"/>
    </source>
</evidence>
<sequence length="230" mass="26699">MEKTWIVRLTHKIPMNKLDRWCSAIKREKYKTKELDTVQWIHHFELRNSYYTQTKIVFPITKEGGVVVELLWCLTPEKGWLPTMAVAIAWETKTWKTELTPDLADHLIHLRYFPCFSQQAVRQAIRGEILLQQCQQYHRGPEGKGPPSLQYIALRVAVKHGKVPTLTPTTFHLKNNTHDKARVAAGHARSKRGSPKTFHQRRTIWSLESLCRLTRPTRLDGRTSMGCIGH</sequence>
<evidence type="ECO:0000256" key="5">
    <source>
        <dbReference type="ARBA" id="ARBA00022553"/>
    </source>
</evidence>
<keyword evidence="11" id="KW-0472">Membrane</keyword>
<dbReference type="InterPro" id="IPR000475">
    <property type="entry name" value="Vif"/>
</dbReference>
<evidence type="ECO:0000256" key="2">
    <source>
        <dbReference type="ARBA" id="ARBA00004501"/>
    </source>
</evidence>